<dbReference type="InterPro" id="IPR006015">
    <property type="entry name" value="Universal_stress_UspA"/>
</dbReference>
<dbReference type="PRINTS" id="PR01438">
    <property type="entry name" value="UNVRSLSTRESS"/>
</dbReference>
<comment type="similarity">
    <text evidence="1">Belongs to the universal stress protein A family.</text>
</comment>
<keyword evidence="4" id="KW-1185">Reference proteome</keyword>
<protein>
    <submittedName>
        <fullName evidence="3">Universal stress protein</fullName>
    </submittedName>
</protein>
<organism evidence="3 4">
    <name type="scientific">Pontibacter saemangeumensis</name>
    <dbReference type="NCBI Taxonomy" id="1084525"/>
    <lineage>
        <taxon>Bacteria</taxon>
        <taxon>Pseudomonadati</taxon>
        <taxon>Bacteroidota</taxon>
        <taxon>Cytophagia</taxon>
        <taxon>Cytophagales</taxon>
        <taxon>Hymenobacteraceae</taxon>
        <taxon>Pontibacter</taxon>
    </lineage>
</organism>
<dbReference type="Pfam" id="PF00582">
    <property type="entry name" value="Usp"/>
    <property type="match status" value="2"/>
</dbReference>
<accession>A0ABP8M3J5</accession>
<dbReference type="SUPFAM" id="SSF52402">
    <property type="entry name" value="Adenine nucleotide alpha hydrolases-like"/>
    <property type="match status" value="2"/>
</dbReference>
<dbReference type="CDD" id="cd00293">
    <property type="entry name" value="USP-like"/>
    <property type="match status" value="2"/>
</dbReference>
<dbReference type="PANTHER" id="PTHR46268:SF6">
    <property type="entry name" value="UNIVERSAL STRESS PROTEIN UP12"/>
    <property type="match status" value="1"/>
</dbReference>
<evidence type="ECO:0000259" key="2">
    <source>
        <dbReference type="Pfam" id="PF00582"/>
    </source>
</evidence>
<dbReference type="Gene3D" id="3.40.50.620">
    <property type="entry name" value="HUPs"/>
    <property type="match status" value="2"/>
</dbReference>
<evidence type="ECO:0000313" key="3">
    <source>
        <dbReference type="EMBL" id="GAA4442660.1"/>
    </source>
</evidence>
<sequence>MEKKLNVMVPVDFSPVSFKAIEFLGFLMEKTPIETHLVHVIQVNAADWSGSSETSETIDRAEIRAMEQKAEQQFAELKQHVDFTFTREILHGGLTTSLAGYANHHRIDLVIMGTAGADGWYERLSGSEAQHVVRNTEVPVITLQKDASITPIHNIMWVSDFTAEKQPERSLATILTLQRLFEAQLHLLQIIRREDEPRARAIKENMQRFADSLQLQHYELHLHRDHKVPAGVRNFNRATEMDLVVVGTHARKGFSHIFYGSIAETLVNHCIRPLLTYHLK</sequence>
<dbReference type="RefSeq" id="WP_345162168.1">
    <property type="nucleotide sequence ID" value="NZ_BAABHC010000029.1"/>
</dbReference>
<dbReference type="InterPro" id="IPR006016">
    <property type="entry name" value="UspA"/>
</dbReference>
<name>A0ABP8M3J5_9BACT</name>
<reference evidence="4" key="1">
    <citation type="journal article" date="2019" name="Int. J. Syst. Evol. Microbiol.">
        <title>The Global Catalogue of Microorganisms (GCM) 10K type strain sequencing project: providing services to taxonomists for standard genome sequencing and annotation.</title>
        <authorList>
            <consortium name="The Broad Institute Genomics Platform"/>
            <consortium name="The Broad Institute Genome Sequencing Center for Infectious Disease"/>
            <person name="Wu L."/>
            <person name="Ma J."/>
        </authorList>
    </citation>
    <scope>NUCLEOTIDE SEQUENCE [LARGE SCALE GENOMIC DNA]</scope>
    <source>
        <strain evidence="4">JCM 17926</strain>
    </source>
</reference>
<comment type="caution">
    <text evidence="3">The sequence shown here is derived from an EMBL/GenBank/DDBJ whole genome shotgun (WGS) entry which is preliminary data.</text>
</comment>
<dbReference type="InterPro" id="IPR014729">
    <property type="entry name" value="Rossmann-like_a/b/a_fold"/>
</dbReference>
<feature type="domain" description="UspA" evidence="2">
    <location>
        <begin position="169"/>
        <end position="276"/>
    </location>
</feature>
<dbReference type="Proteomes" id="UP001500552">
    <property type="component" value="Unassembled WGS sequence"/>
</dbReference>
<evidence type="ECO:0000256" key="1">
    <source>
        <dbReference type="ARBA" id="ARBA00008791"/>
    </source>
</evidence>
<dbReference type="EMBL" id="BAABHC010000029">
    <property type="protein sequence ID" value="GAA4442660.1"/>
    <property type="molecule type" value="Genomic_DNA"/>
</dbReference>
<dbReference type="PANTHER" id="PTHR46268">
    <property type="entry name" value="STRESS RESPONSE PROTEIN NHAX"/>
    <property type="match status" value="1"/>
</dbReference>
<gene>
    <name evidence="3" type="ORF">GCM10023188_42620</name>
</gene>
<feature type="domain" description="UspA" evidence="2">
    <location>
        <begin position="6"/>
        <end position="141"/>
    </location>
</feature>
<proteinExistence type="inferred from homology"/>
<evidence type="ECO:0000313" key="4">
    <source>
        <dbReference type="Proteomes" id="UP001500552"/>
    </source>
</evidence>